<feature type="domain" description="YdhG-like" evidence="1">
    <location>
        <begin position="25"/>
        <end position="126"/>
    </location>
</feature>
<protein>
    <submittedName>
        <fullName evidence="2">Uncharacterized protein DUF1801</fullName>
    </submittedName>
</protein>
<keyword evidence="3" id="KW-1185">Reference proteome</keyword>
<dbReference type="EMBL" id="QRDQ01000009">
    <property type="protein sequence ID" value="RED23553.1"/>
    <property type="molecule type" value="Genomic_DNA"/>
</dbReference>
<sequence>MAKNKTTETESSVTDFINATDDEAKRNDAFELVKIMQKTSGFEAKMWGPSIIGFGSYHYKYASGHEGDAPLAAFSPRKAAISLYLHVPAEEREKTLAKFGKHKSAKGCIYIKKLADIDVETLKNMISISVNELQKQYPSN</sequence>
<name>A0A3D9FSF2_9FLAO</name>
<dbReference type="AlphaFoldDB" id="A0A3D9FSF2"/>
<accession>A0A3D9FSF2</accession>
<comment type="caution">
    <text evidence="2">The sequence shown here is derived from an EMBL/GenBank/DDBJ whole genome shotgun (WGS) entry which is preliminary data.</text>
</comment>
<proteinExistence type="predicted"/>
<dbReference type="Pfam" id="PF08818">
    <property type="entry name" value="DUF1801"/>
    <property type="match status" value="1"/>
</dbReference>
<dbReference type="OrthoDB" id="5951444at2"/>
<evidence type="ECO:0000259" key="1">
    <source>
        <dbReference type="Pfam" id="PF08818"/>
    </source>
</evidence>
<dbReference type="RefSeq" id="WP_115888647.1">
    <property type="nucleotide sequence ID" value="NZ_QRDQ01000009.1"/>
</dbReference>
<dbReference type="Proteomes" id="UP000257004">
    <property type="component" value="Unassembled WGS sequence"/>
</dbReference>
<reference evidence="2 3" key="1">
    <citation type="submission" date="2018-07" db="EMBL/GenBank/DDBJ databases">
        <title>Genomic Encyclopedia of Archaeal and Bacterial Type Strains, Phase II (KMG-II): from individual species to whole genera.</title>
        <authorList>
            <person name="Goeker M."/>
        </authorList>
    </citation>
    <scope>NUCLEOTIDE SEQUENCE [LARGE SCALE GENOMIC DNA]</scope>
    <source>
        <strain evidence="2 3">DSM 25795</strain>
    </source>
</reference>
<gene>
    <name evidence="2" type="ORF">BD847_2613</name>
</gene>
<organism evidence="2 3">
    <name type="scientific">Flavobacterium cutihirudinis</name>
    <dbReference type="NCBI Taxonomy" id="1265740"/>
    <lineage>
        <taxon>Bacteria</taxon>
        <taxon>Pseudomonadati</taxon>
        <taxon>Bacteroidota</taxon>
        <taxon>Flavobacteriia</taxon>
        <taxon>Flavobacteriales</taxon>
        <taxon>Flavobacteriaceae</taxon>
        <taxon>Flavobacterium</taxon>
    </lineage>
</organism>
<evidence type="ECO:0000313" key="2">
    <source>
        <dbReference type="EMBL" id="RED23553.1"/>
    </source>
</evidence>
<evidence type="ECO:0000313" key="3">
    <source>
        <dbReference type="Proteomes" id="UP000257004"/>
    </source>
</evidence>
<dbReference type="InterPro" id="IPR014922">
    <property type="entry name" value="YdhG-like"/>
</dbReference>
<dbReference type="SUPFAM" id="SSF159888">
    <property type="entry name" value="YdhG-like"/>
    <property type="match status" value="1"/>
</dbReference>